<reference evidence="2 3" key="1">
    <citation type="submission" date="2017-11" db="EMBL/GenBank/DDBJ databases">
        <title>De novo assembly and phasing of dikaryotic genomes from two isolates of Puccinia coronata f. sp. avenae, the causal agent of oat crown rust.</title>
        <authorList>
            <person name="Miller M.E."/>
            <person name="Zhang Y."/>
            <person name="Omidvar V."/>
            <person name="Sperschneider J."/>
            <person name="Schwessinger B."/>
            <person name="Raley C."/>
            <person name="Palmer J.M."/>
            <person name="Garnica D."/>
            <person name="Upadhyaya N."/>
            <person name="Rathjen J."/>
            <person name="Taylor J.M."/>
            <person name="Park R.F."/>
            <person name="Dodds P.N."/>
            <person name="Hirsch C.D."/>
            <person name="Kianian S.F."/>
            <person name="Figueroa M."/>
        </authorList>
    </citation>
    <scope>NUCLEOTIDE SEQUENCE [LARGE SCALE GENOMIC DNA]</scope>
    <source>
        <strain evidence="2">12NC29</strain>
    </source>
</reference>
<accession>A0A2N5W8I0</accession>
<evidence type="ECO:0000256" key="1">
    <source>
        <dbReference type="SAM" id="MobiDB-lite"/>
    </source>
</evidence>
<organism evidence="2 3">
    <name type="scientific">Puccinia coronata f. sp. avenae</name>
    <dbReference type="NCBI Taxonomy" id="200324"/>
    <lineage>
        <taxon>Eukaryota</taxon>
        <taxon>Fungi</taxon>
        <taxon>Dikarya</taxon>
        <taxon>Basidiomycota</taxon>
        <taxon>Pucciniomycotina</taxon>
        <taxon>Pucciniomycetes</taxon>
        <taxon>Pucciniales</taxon>
        <taxon>Pucciniaceae</taxon>
        <taxon>Puccinia</taxon>
    </lineage>
</organism>
<gene>
    <name evidence="2" type="ORF">PCANC_00181</name>
</gene>
<evidence type="ECO:0000313" key="3">
    <source>
        <dbReference type="Proteomes" id="UP000235388"/>
    </source>
</evidence>
<dbReference type="OrthoDB" id="2507752at2759"/>
<dbReference type="AlphaFoldDB" id="A0A2N5W8I0"/>
<name>A0A2N5W8I0_9BASI</name>
<proteinExistence type="predicted"/>
<sequence>MAKPSKTVGFKNVDPIADIREFHKTDTPNGLKLEEHEGAALDDHGEVTKPEIKSDSSSDLNPEEHDDLKSHADDSDSETDDPPSPSSKGPLQRTGSLTKSVPKNYVINLFFARLQRLTIEKLSSLVSKINFTPRLRGINVMLGRAWSRLRSALSKTDEVAAVSEPGPGAFGIGIKKQTYLYEPLAEHGNLDLEIDLYFRNPHLEMIKNFKYSFVSRGIQNHMKQELQRVFGDFGLTLQSQAKAEKSLQPEIEQLGTFLQKSLTNKYDSSSDAMKNLAERLSAYKSERLLKDQESIASYLPEEQRYLSRLVGFFGPKDVLLPYAEETLKTKQLDQFFKLVSNDPAEFVKQVGVIQKQLAKMVEYNQDAELATAMGSSWQKFPDSSVQEIRRLEDQMIANFGGRENIKSVLHHIEQSDIHKGFMREMNDPASENGALIQMIEPWGYLWKYQKIPHKQLPYKEFGMKEDGQSLKKLKEKLSPFAHDVIKTRLRDAASVRAAEMRAEDKLNEIMTPQGIQDFASSLQKSYQLNHS</sequence>
<dbReference type="EMBL" id="PGCJ01000002">
    <property type="protein sequence ID" value="PLW58549.1"/>
    <property type="molecule type" value="Genomic_DNA"/>
</dbReference>
<keyword evidence="3" id="KW-1185">Reference proteome</keyword>
<protein>
    <submittedName>
        <fullName evidence="2">Uncharacterized protein</fullName>
    </submittedName>
</protein>
<comment type="caution">
    <text evidence="2">The sequence shown here is derived from an EMBL/GenBank/DDBJ whole genome shotgun (WGS) entry which is preliminary data.</text>
</comment>
<feature type="region of interest" description="Disordered" evidence="1">
    <location>
        <begin position="1"/>
        <end position="97"/>
    </location>
</feature>
<feature type="compositionally biased region" description="Basic and acidic residues" evidence="1">
    <location>
        <begin position="17"/>
        <end position="74"/>
    </location>
</feature>
<dbReference type="Proteomes" id="UP000235388">
    <property type="component" value="Unassembled WGS sequence"/>
</dbReference>
<evidence type="ECO:0000313" key="2">
    <source>
        <dbReference type="EMBL" id="PLW58549.1"/>
    </source>
</evidence>